<comment type="caution">
    <text evidence="3">The sequence shown here is derived from an EMBL/GenBank/DDBJ whole genome shotgun (WGS) entry which is preliminary data.</text>
</comment>
<dbReference type="InterPro" id="IPR025110">
    <property type="entry name" value="AMP-bd_C"/>
</dbReference>
<keyword evidence="4" id="KW-1185">Reference proteome</keyword>
<proteinExistence type="predicted"/>
<dbReference type="Pfam" id="PF13193">
    <property type="entry name" value="AMP-binding_C"/>
    <property type="match status" value="1"/>
</dbReference>
<dbReference type="OrthoDB" id="9766486at2"/>
<dbReference type="Proteomes" id="UP000267418">
    <property type="component" value="Unassembled WGS sequence"/>
</dbReference>
<feature type="domain" description="AMP-binding enzyme C-terminal" evidence="2">
    <location>
        <begin position="443"/>
        <end position="521"/>
    </location>
</feature>
<dbReference type="InterPro" id="IPR020845">
    <property type="entry name" value="AMP-binding_CS"/>
</dbReference>
<dbReference type="GO" id="GO:0016878">
    <property type="term" value="F:acid-thiol ligase activity"/>
    <property type="evidence" value="ECO:0007669"/>
    <property type="project" value="UniProtKB-ARBA"/>
</dbReference>
<dbReference type="SUPFAM" id="SSF56801">
    <property type="entry name" value="Acetyl-CoA synthetase-like"/>
    <property type="match status" value="1"/>
</dbReference>
<evidence type="ECO:0000259" key="1">
    <source>
        <dbReference type="Pfam" id="PF00501"/>
    </source>
</evidence>
<name>A0A3S0GZ00_9BURK</name>
<dbReference type="EMBL" id="RXOE01000002">
    <property type="protein sequence ID" value="RTQ35590.1"/>
    <property type="molecule type" value="Genomic_DNA"/>
</dbReference>
<accession>A0A3S0GZ00</accession>
<dbReference type="InterPro" id="IPR045851">
    <property type="entry name" value="AMP-bd_C_sf"/>
</dbReference>
<protein>
    <submittedName>
        <fullName evidence="3">Long-chain fatty acid--CoA ligase</fullName>
    </submittedName>
</protein>
<dbReference type="InterPro" id="IPR000873">
    <property type="entry name" value="AMP-dep_synth/lig_dom"/>
</dbReference>
<dbReference type="Pfam" id="PF00501">
    <property type="entry name" value="AMP-binding"/>
    <property type="match status" value="1"/>
</dbReference>
<dbReference type="Gene3D" id="3.30.300.30">
    <property type="match status" value="1"/>
</dbReference>
<sequence length="550" mass="60304">MSHDFYDLLTEPSMTLKNSLYDVFLESAQRHVDRPFLVVPSRHAQSWDAPRELSYARALAQIEAMAAHYRAKGIRAGDRVALAFESRPHYFIHYLALNGLGACVVPLNTDLTVPELAYQIGHARCGAVVGLSTVEALLAQSIAATGLPITLSIDGPQDLGDIWRAQLPPAADNPMQRSAAILYTSGTTGKPKGCVLSNVYLQEAAAYNASLAGEIAIAEGSERMMNPLPLYHMNSMVSTAGAVILRGASFVLPGRFSGTHWWKDVVETGATRFNYLGIMIPALLSLPEAPEEKQHQVRFAFGAGVDPAAHRRFEERFGIRLMEVWGMTETGRFLIVDKEPRHIDTRACGRALPGLQARIVDDQGQPLPDGAVGELVVRHSQERPRHGFFDGYLDDAAATEAAWSGDWFHSGDLCTRSADGMFTFVDRRKNIVRRSGENISSAEVEAALAESPLVAQAAVLSVPDALRDEEVLACVVPVAGSLPGPTLARQIFDHVAARLAYYKVPGWVYFVDALPVTGTQKIQKHLIFPHGFEPDVEGLHDMRQHKKWKK</sequence>
<evidence type="ECO:0000259" key="2">
    <source>
        <dbReference type="Pfam" id="PF13193"/>
    </source>
</evidence>
<dbReference type="AlphaFoldDB" id="A0A3S0GZ00"/>
<dbReference type="InterPro" id="IPR050237">
    <property type="entry name" value="ATP-dep_AMP-bd_enzyme"/>
</dbReference>
<dbReference type="PANTHER" id="PTHR43767">
    <property type="entry name" value="LONG-CHAIN-FATTY-ACID--COA LIGASE"/>
    <property type="match status" value="1"/>
</dbReference>
<feature type="domain" description="AMP-dependent synthetase/ligase" evidence="1">
    <location>
        <begin position="26"/>
        <end position="380"/>
    </location>
</feature>
<evidence type="ECO:0000313" key="3">
    <source>
        <dbReference type="EMBL" id="RTQ35590.1"/>
    </source>
</evidence>
<evidence type="ECO:0000313" key="4">
    <source>
        <dbReference type="Proteomes" id="UP000267418"/>
    </source>
</evidence>
<gene>
    <name evidence="3" type="ORF">EJP69_14650</name>
</gene>
<dbReference type="PANTHER" id="PTHR43767:SF1">
    <property type="entry name" value="NONRIBOSOMAL PEPTIDE SYNTHASE PES1 (EUROFUNG)-RELATED"/>
    <property type="match status" value="1"/>
</dbReference>
<reference evidence="3 4" key="1">
    <citation type="submission" date="2018-12" db="EMBL/GenBank/DDBJ databases">
        <title>The genome of Variovorax gossypii DSM 100435.</title>
        <authorList>
            <person name="Gao J."/>
            <person name="Sun J."/>
        </authorList>
    </citation>
    <scope>NUCLEOTIDE SEQUENCE [LARGE SCALE GENOMIC DNA]</scope>
    <source>
        <strain evidence="3 4">DSM 100435</strain>
    </source>
</reference>
<keyword evidence="3" id="KW-0436">Ligase</keyword>
<dbReference type="InterPro" id="IPR042099">
    <property type="entry name" value="ANL_N_sf"/>
</dbReference>
<dbReference type="PROSITE" id="PS00455">
    <property type="entry name" value="AMP_BINDING"/>
    <property type="match status" value="1"/>
</dbReference>
<organism evidence="3 4">
    <name type="scientific">Variovorax gossypii</name>
    <dbReference type="NCBI Taxonomy" id="1679495"/>
    <lineage>
        <taxon>Bacteria</taxon>
        <taxon>Pseudomonadati</taxon>
        <taxon>Pseudomonadota</taxon>
        <taxon>Betaproteobacteria</taxon>
        <taxon>Burkholderiales</taxon>
        <taxon>Comamonadaceae</taxon>
        <taxon>Variovorax</taxon>
    </lineage>
</organism>
<dbReference type="Gene3D" id="3.40.50.12780">
    <property type="entry name" value="N-terminal domain of ligase-like"/>
    <property type="match status" value="1"/>
</dbReference>